<evidence type="ECO:0000313" key="7">
    <source>
        <dbReference type="Proteomes" id="UP000261360"/>
    </source>
</evidence>
<dbReference type="InterPro" id="IPR045058">
    <property type="entry name" value="GIMA/IAN/Toc"/>
</dbReference>
<dbReference type="PANTHER" id="PTHR10903">
    <property type="entry name" value="GTPASE, IMAP FAMILY MEMBER-RELATED"/>
    <property type="match status" value="1"/>
</dbReference>
<evidence type="ECO:0000256" key="2">
    <source>
        <dbReference type="ARBA" id="ARBA00022741"/>
    </source>
</evidence>
<keyword evidence="4" id="KW-0175">Coiled coil</keyword>
<dbReference type="CDD" id="cd01852">
    <property type="entry name" value="AIG1"/>
    <property type="match status" value="1"/>
</dbReference>
<reference evidence="6" key="2">
    <citation type="submission" date="2025-09" db="UniProtKB">
        <authorList>
            <consortium name="Ensembl"/>
        </authorList>
    </citation>
    <scope>IDENTIFICATION</scope>
</reference>
<comment type="similarity">
    <text evidence="1">Belongs to the TRAFAC class TrmE-Era-EngA-EngB-Septin-like GTPase superfamily. AIG1/Toc34/Toc159-like paraseptin GTPase family. IAN subfamily.</text>
</comment>
<evidence type="ECO:0000259" key="5">
    <source>
        <dbReference type="PROSITE" id="PS51720"/>
    </source>
</evidence>
<organism evidence="6 7">
    <name type="scientific">Seriola lalandi dorsalis</name>
    <dbReference type="NCBI Taxonomy" id="1841481"/>
    <lineage>
        <taxon>Eukaryota</taxon>
        <taxon>Metazoa</taxon>
        <taxon>Chordata</taxon>
        <taxon>Craniata</taxon>
        <taxon>Vertebrata</taxon>
        <taxon>Euteleostomi</taxon>
        <taxon>Actinopterygii</taxon>
        <taxon>Neopterygii</taxon>
        <taxon>Teleostei</taxon>
        <taxon>Neoteleostei</taxon>
        <taxon>Acanthomorphata</taxon>
        <taxon>Carangaria</taxon>
        <taxon>Carangiformes</taxon>
        <taxon>Carangidae</taxon>
        <taxon>Seriola</taxon>
    </lineage>
</organism>
<evidence type="ECO:0000256" key="3">
    <source>
        <dbReference type="ARBA" id="ARBA00023134"/>
    </source>
</evidence>
<feature type="coiled-coil region" evidence="4">
    <location>
        <begin position="203"/>
        <end position="260"/>
    </location>
</feature>
<proteinExistence type="inferred from homology"/>
<keyword evidence="2" id="KW-0547">Nucleotide-binding</keyword>
<evidence type="ECO:0000313" key="6">
    <source>
        <dbReference type="Ensembl" id="ENSSLDP00000002048.1"/>
    </source>
</evidence>
<dbReference type="Proteomes" id="UP000261360">
    <property type="component" value="Unplaced"/>
</dbReference>
<dbReference type="Gene3D" id="3.40.50.300">
    <property type="entry name" value="P-loop containing nucleotide triphosphate hydrolases"/>
    <property type="match status" value="1"/>
</dbReference>
<keyword evidence="7" id="KW-1185">Reference proteome</keyword>
<dbReference type="GO" id="GO:0005525">
    <property type="term" value="F:GTP binding"/>
    <property type="evidence" value="ECO:0007669"/>
    <property type="project" value="UniProtKB-KW"/>
</dbReference>
<dbReference type="PROSITE" id="PS51720">
    <property type="entry name" value="G_AIG1"/>
    <property type="match status" value="1"/>
</dbReference>
<dbReference type="STRING" id="1841481.ENSSLDP00000002048"/>
<dbReference type="Ensembl" id="ENSSLDT00000002141.1">
    <property type="protein sequence ID" value="ENSSLDP00000002048.1"/>
    <property type="gene ID" value="ENSSLDG00000001623.1"/>
</dbReference>
<sequence length="302" mass="34461">CTGSEDILILSFQFYLRLVLVGKTGSGKSSSGNTILGADCFPSSVTRQCCKKKGEVWGREVSVVDTPGLFDTSLSDDSVKREISKCINMSAPGPHAILLVIRVGSFTAEERDAVKKVEEVFGEDAWKYTIILFTHGDQVKSDFEEQLVKKGGKLQSILKKVGHRYQVFNNNKTNERGQVLDLLEKVEKMVGANGGEFYSNSTYQQVVRMLDQREEELRELYQKKLEKEVKAVESKYEEKLKEAREERQKVEERLKSELEEVKRYYHALESGVRHVVEQTVETDSFKEILNQFNETLRLKLTS</sequence>
<evidence type="ECO:0000256" key="1">
    <source>
        <dbReference type="ARBA" id="ARBA00008535"/>
    </source>
</evidence>
<dbReference type="PANTHER" id="PTHR10903:SF180">
    <property type="entry name" value="GTPASE IMAP FAMILY MEMBER 7-LIKE"/>
    <property type="match status" value="1"/>
</dbReference>
<name>A0A3B4WKM6_SERLL</name>
<dbReference type="Pfam" id="PF04548">
    <property type="entry name" value="AIG1"/>
    <property type="match status" value="1"/>
</dbReference>
<dbReference type="SUPFAM" id="SSF52540">
    <property type="entry name" value="P-loop containing nucleoside triphosphate hydrolases"/>
    <property type="match status" value="1"/>
</dbReference>
<protein>
    <recommendedName>
        <fullName evidence="5">AIG1-type G domain-containing protein</fullName>
    </recommendedName>
</protein>
<dbReference type="GeneTree" id="ENSGT01140000282522"/>
<evidence type="ECO:0000256" key="4">
    <source>
        <dbReference type="SAM" id="Coils"/>
    </source>
</evidence>
<dbReference type="FunFam" id="3.40.50.300:FF:000366">
    <property type="entry name" value="GTPase, IMAP family member 2"/>
    <property type="match status" value="1"/>
</dbReference>
<accession>A0A3B4WKM6</accession>
<dbReference type="InterPro" id="IPR027417">
    <property type="entry name" value="P-loop_NTPase"/>
</dbReference>
<dbReference type="AlphaFoldDB" id="A0A3B4WKM6"/>
<feature type="domain" description="AIG1-type G" evidence="5">
    <location>
        <begin position="13"/>
        <end position="207"/>
    </location>
</feature>
<reference evidence="6" key="1">
    <citation type="submission" date="2025-08" db="UniProtKB">
        <authorList>
            <consortium name="Ensembl"/>
        </authorList>
    </citation>
    <scope>IDENTIFICATION</scope>
</reference>
<keyword evidence="3" id="KW-0342">GTP-binding</keyword>
<dbReference type="InterPro" id="IPR006703">
    <property type="entry name" value="G_AIG1"/>
</dbReference>